<evidence type="ECO:0000313" key="3">
    <source>
        <dbReference type="Proteomes" id="UP000265768"/>
    </source>
</evidence>
<reference evidence="2 3" key="1">
    <citation type="submission" date="2018-09" db="EMBL/GenBank/DDBJ databases">
        <title>YIM 75507 draft genome.</title>
        <authorList>
            <person name="Tang S."/>
            <person name="Feng Y."/>
        </authorList>
    </citation>
    <scope>NUCLEOTIDE SEQUENCE [LARGE SCALE GENOMIC DNA]</scope>
    <source>
        <strain evidence="2 3">YIM 75507</strain>
    </source>
</reference>
<gene>
    <name evidence="2" type="ORF">D5H75_31770</name>
</gene>
<dbReference type="InterPro" id="IPR053521">
    <property type="entry name" value="McjB-like"/>
</dbReference>
<evidence type="ECO:0000259" key="1">
    <source>
        <dbReference type="Pfam" id="PF13471"/>
    </source>
</evidence>
<dbReference type="Pfam" id="PF13471">
    <property type="entry name" value="Transglut_core3"/>
    <property type="match status" value="1"/>
</dbReference>
<dbReference type="Proteomes" id="UP000265768">
    <property type="component" value="Unassembled WGS sequence"/>
</dbReference>
<dbReference type="AlphaFoldDB" id="A0A3A4AX84"/>
<dbReference type="EMBL" id="QZEY01000017">
    <property type="protein sequence ID" value="RJL24042.1"/>
    <property type="molecule type" value="Genomic_DNA"/>
</dbReference>
<dbReference type="InterPro" id="IPR032708">
    <property type="entry name" value="McjB_C"/>
</dbReference>
<protein>
    <submittedName>
        <fullName evidence="2">Lasso peptide biosynthesis B2 protein</fullName>
    </submittedName>
</protein>
<name>A0A3A4AX84_9ACTN</name>
<dbReference type="NCBIfam" id="NF033537">
    <property type="entry name" value="lasso_biosyn_B2"/>
    <property type="match status" value="1"/>
</dbReference>
<feature type="domain" description="Microcin J25-processing protein McjB C-terminal" evidence="1">
    <location>
        <begin position="28"/>
        <end position="133"/>
    </location>
</feature>
<keyword evidence="3" id="KW-1185">Reference proteome</keyword>
<sequence>MALPPPIRLTVAERVRGLAALGAARLVLARTRSRPDSLERALRGYAAGARPAGLPEAERAWKVIITISPRCGGDTQCLIRSVAVALYCRAGGTWPTWRTGMRYPPMQSHAWVEAGGRPVGEDARNIATYTPAFSVAAESTSNTNGA</sequence>
<organism evidence="2 3">
    <name type="scientific">Bailinhaonella thermotolerans</name>
    <dbReference type="NCBI Taxonomy" id="1070861"/>
    <lineage>
        <taxon>Bacteria</taxon>
        <taxon>Bacillati</taxon>
        <taxon>Actinomycetota</taxon>
        <taxon>Actinomycetes</taxon>
        <taxon>Streptosporangiales</taxon>
        <taxon>Streptosporangiaceae</taxon>
        <taxon>Bailinhaonella</taxon>
    </lineage>
</organism>
<proteinExistence type="predicted"/>
<evidence type="ECO:0000313" key="2">
    <source>
        <dbReference type="EMBL" id="RJL24042.1"/>
    </source>
</evidence>
<dbReference type="OrthoDB" id="583768at2"/>
<comment type="caution">
    <text evidence="2">The sequence shown here is derived from an EMBL/GenBank/DDBJ whole genome shotgun (WGS) entry which is preliminary data.</text>
</comment>
<accession>A0A3A4AX84</accession>